<dbReference type="EMBL" id="CASHTH010003964">
    <property type="protein sequence ID" value="CAI8051811.1"/>
    <property type="molecule type" value="Genomic_DNA"/>
</dbReference>
<name>A0AA35TQE4_GEOBA</name>
<organism evidence="2 3">
    <name type="scientific">Geodia barretti</name>
    <name type="common">Barrett's horny sponge</name>
    <dbReference type="NCBI Taxonomy" id="519541"/>
    <lineage>
        <taxon>Eukaryota</taxon>
        <taxon>Metazoa</taxon>
        <taxon>Porifera</taxon>
        <taxon>Demospongiae</taxon>
        <taxon>Heteroscleromorpha</taxon>
        <taxon>Tetractinellida</taxon>
        <taxon>Astrophorina</taxon>
        <taxon>Geodiidae</taxon>
        <taxon>Geodia</taxon>
    </lineage>
</organism>
<proteinExistence type="predicted"/>
<dbReference type="Proteomes" id="UP001174909">
    <property type="component" value="Unassembled WGS sequence"/>
</dbReference>
<protein>
    <submittedName>
        <fullName evidence="2">Uncharacterized protein</fullName>
    </submittedName>
</protein>
<evidence type="ECO:0000256" key="1">
    <source>
        <dbReference type="SAM" id="MobiDB-lite"/>
    </source>
</evidence>
<gene>
    <name evidence="2" type="ORF">GBAR_LOCUS28360</name>
</gene>
<evidence type="ECO:0000313" key="2">
    <source>
        <dbReference type="EMBL" id="CAI8051811.1"/>
    </source>
</evidence>
<reference evidence="2" key="1">
    <citation type="submission" date="2023-03" db="EMBL/GenBank/DDBJ databases">
        <authorList>
            <person name="Steffen K."/>
            <person name="Cardenas P."/>
        </authorList>
    </citation>
    <scope>NUCLEOTIDE SEQUENCE</scope>
</reference>
<evidence type="ECO:0000313" key="3">
    <source>
        <dbReference type="Proteomes" id="UP001174909"/>
    </source>
</evidence>
<feature type="region of interest" description="Disordered" evidence="1">
    <location>
        <begin position="1"/>
        <end position="25"/>
    </location>
</feature>
<accession>A0AA35TQE4</accession>
<sequence>MDHDRSEPRRTSSRMPCRPDGSKGTSLTEEICCYARSCL</sequence>
<keyword evidence="3" id="KW-1185">Reference proteome</keyword>
<comment type="caution">
    <text evidence="2">The sequence shown here is derived from an EMBL/GenBank/DDBJ whole genome shotgun (WGS) entry which is preliminary data.</text>
</comment>
<dbReference type="AlphaFoldDB" id="A0AA35TQE4"/>
<feature type="compositionally biased region" description="Basic and acidic residues" evidence="1">
    <location>
        <begin position="1"/>
        <end position="10"/>
    </location>
</feature>